<dbReference type="EMBL" id="CP144089">
    <property type="protein sequence ID" value="WWD05223.1"/>
    <property type="molecule type" value="Genomic_DNA"/>
</dbReference>
<evidence type="ECO:0000313" key="3">
    <source>
        <dbReference type="Proteomes" id="UP001358614"/>
    </source>
</evidence>
<proteinExistence type="predicted"/>
<feature type="compositionally biased region" description="Polar residues" evidence="1">
    <location>
        <begin position="90"/>
        <end position="105"/>
    </location>
</feature>
<evidence type="ECO:0000313" key="2">
    <source>
        <dbReference type="EMBL" id="WWD05223.1"/>
    </source>
</evidence>
<dbReference type="GeneID" id="91102100"/>
<evidence type="ECO:0000256" key="1">
    <source>
        <dbReference type="SAM" id="MobiDB-lite"/>
    </source>
</evidence>
<dbReference type="RefSeq" id="XP_066083190.1">
    <property type="nucleotide sequence ID" value="XM_066227093.1"/>
</dbReference>
<reference evidence="2 3" key="1">
    <citation type="submission" date="2024-01" db="EMBL/GenBank/DDBJ databases">
        <title>Comparative genomics of Cryptococcus and Kwoniella reveals pathogenesis evolution and contrasting modes of karyotype evolution via chromosome fusion or intercentromeric recombination.</title>
        <authorList>
            <person name="Coelho M.A."/>
            <person name="David-Palma M."/>
            <person name="Shea T."/>
            <person name="Bowers K."/>
            <person name="McGinley-Smith S."/>
            <person name="Mohammad A.W."/>
            <person name="Gnirke A."/>
            <person name="Yurkov A.M."/>
            <person name="Nowrousian M."/>
            <person name="Sun S."/>
            <person name="Cuomo C.A."/>
            <person name="Heitman J."/>
        </authorList>
    </citation>
    <scope>NUCLEOTIDE SEQUENCE [LARGE SCALE GENOMIC DNA]</scope>
    <source>
        <strain evidence="2 3">PYCC6329</strain>
    </source>
</reference>
<protein>
    <submittedName>
        <fullName evidence="2">Uncharacterized protein</fullName>
    </submittedName>
</protein>
<dbReference type="AlphaFoldDB" id="A0AAX4KHH8"/>
<organism evidence="2 3">
    <name type="scientific">Kwoniella europaea PYCC6329</name>
    <dbReference type="NCBI Taxonomy" id="1423913"/>
    <lineage>
        <taxon>Eukaryota</taxon>
        <taxon>Fungi</taxon>
        <taxon>Dikarya</taxon>
        <taxon>Basidiomycota</taxon>
        <taxon>Agaricomycotina</taxon>
        <taxon>Tremellomycetes</taxon>
        <taxon>Tremellales</taxon>
        <taxon>Cryptococcaceae</taxon>
        <taxon>Kwoniella</taxon>
    </lineage>
</organism>
<keyword evidence="3" id="KW-1185">Reference proteome</keyword>
<accession>A0AAX4KHH8</accession>
<dbReference type="KEGG" id="ker:91102100"/>
<name>A0AAX4KHH8_9TREE</name>
<sequence length="105" mass="11772">MTPETRGISLEEVDELYRTKVPAWRSNSWVPSSHHAIIDEEGARRHSESAFVANGLGSEKEKKITQQHVENAQPNEKLPRLQIRMGQAVGQHSSGTEKQSLSLEL</sequence>
<feature type="region of interest" description="Disordered" evidence="1">
    <location>
        <begin position="86"/>
        <end position="105"/>
    </location>
</feature>
<dbReference type="Proteomes" id="UP001358614">
    <property type="component" value="Chromosome 1"/>
</dbReference>
<gene>
    <name evidence="2" type="ORF">V865_003296</name>
</gene>